<keyword evidence="1" id="KW-0732">Signal</keyword>
<comment type="caution">
    <text evidence="5">The sequence shown here is derived from an EMBL/GenBank/DDBJ whole genome shotgun (WGS) entry which is preliminary data.</text>
</comment>
<dbReference type="EC" id="3.2.1.51" evidence="5"/>
<keyword evidence="5" id="KW-0378">Hydrolase</keyword>
<evidence type="ECO:0000259" key="4">
    <source>
        <dbReference type="Pfam" id="PF22124"/>
    </source>
</evidence>
<protein>
    <submittedName>
        <fullName evidence="5">Alpha-L-fucosidase 2</fullName>
        <ecNumber evidence="5">3.2.1.51</ecNumber>
    </submittedName>
</protein>
<feature type="chain" id="PRO_5032941731" evidence="1">
    <location>
        <begin position="20"/>
        <end position="816"/>
    </location>
</feature>
<keyword evidence="6" id="KW-1185">Reference proteome</keyword>
<dbReference type="Pfam" id="PF21307">
    <property type="entry name" value="Glyco_hydro_95_C"/>
    <property type="match status" value="1"/>
</dbReference>
<dbReference type="Pfam" id="PF14498">
    <property type="entry name" value="Glyco_hyd_65N_2"/>
    <property type="match status" value="1"/>
</dbReference>
<evidence type="ECO:0000259" key="2">
    <source>
        <dbReference type="Pfam" id="PF14498"/>
    </source>
</evidence>
<evidence type="ECO:0000259" key="3">
    <source>
        <dbReference type="Pfam" id="PF21307"/>
    </source>
</evidence>
<evidence type="ECO:0000313" key="5">
    <source>
        <dbReference type="EMBL" id="MBB6002831.1"/>
    </source>
</evidence>
<dbReference type="EMBL" id="JACHKT010000008">
    <property type="protein sequence ID" value="MBB6002831.1"/>
    <property type="molecule type" value="Genomic_DNA"/>
</dbReference>
<dbReference type="PANTHER" id="PTHR31084">
    <property type="entry name" value="ALPHA-L-FUCOSIDASE 2"/>
    <property type="match status" value="1"/>
</dbReference>
<proteinExistence type="predicted"/>
<feature type="domain" description="Alpha fucosidase A-like C-terminal" evidence="3">
    <location>
        <begin position="722"/>
        <end position="813"/>
    </location>
</feature>
<name>A0A841ETP8_9BACT</name>
<dbReference type="PIRSF" id="PIRSF007663">
    <property type="entry name" value="UCP007663"/>
    <property type="match status" value="1"/>
</dbReference>
<dbReference type="InterPro" id="IPR016518">
    <property type="entry name" value="Alpha-L-fucosidase"/>
</dbReference>
<dbReference type="GO" id="GO:0005975">
    <property type="term" value="P:carbohydrate metabolic process"/>
    <property type="evidence" value="ECO:0007669"/>
    <property type="project" value="InterPro"/>
</dbReference>
<dbReference type="InterPro" id="IPR008928">
    <property type="entry name" value="6-hairpin_glycosidase_sf"/>
</dbReference>
<evidence type="ECO:0000313" key="6">
    <source>
        <dbReference type="Proteomes" id="UP000524404"/>
    </source>
</evidence>
<dbReference type="Pfam" id="PF22124">
    <property type="entry name" value="Glyco_hydro_95_cat"/>
    <property type="match status" value="1"/>
</dbReference>
<dbReference type="RefSeq" id="WP_184132619.1">
    <property type="nucleotide sequence ID" value="NZ_JACHKT010000008.1"/>
</dbReference>
<feature type="domain" description="Glycosyl hydrolase family 95 N-terminal" evidence="2">
    <location>
        <begin position="25"/>
        <end position="275"/>
    </location>
</feature>
<dbReference type="InterPro" id="IPR012341">
    <property type="entry name" value="6hp_glycosidase-like_sf"/>
</dbReference>
<keyword evidence="5" id="KW-0326">Glycosidase</keyword>
<dbReference type="PANTHER" id="PTHR31084:SF0">
    <property type="entry name" value="ALPHA-L-FUCOSIDASE 2"/>
    <property type="match status" value="1"/>
</dbReference>
<accession>A0A841ETP8</accession>
<dbReference type="InterPro" id="IPR027414">
    <property type="entry name" value="GH95_N_dom"/>
</dbReference>
<organism evidence="5 6">
    <name type="scientific">Arcicella rosea</name>
    <dbReference type="NCBI Taxonomy" id="502909"/>
    <lineage>
        <taxon>Bacteria</taxon>
        <taxon>Pseudomonadati</taxon>
        <taxon>Bacteroidota</taxon>
        <taxon>Cytophagia</taxon>
        <taxon>Cytophagales</taxon>
        <taxon>Flectobacillaceae</taxon>
        <taxon>Arcicella</taxon>
    </lineage>
</organism>
<reference evidence="5 6" key="1">
    <citation type="submission" date="2020-08" db="EMBL/GenBank/DDBJ databases">
        <title>Functional genomics of gut bacteria from endangered species of beetles.</title>
        <authorList>
            <person name="Carlos-Shanley C."/>
        </authorList>
    </citation>
    <scope>NUCLEOTIDE SEQUENCE [LARGE SCALE GENOMIC DNA]</scope>
    <source>
        <strain evidence="5 6">S00070</strain>
    </source>
</reference>
<gene>
    <name evidence="5" type="ORF">HNP25_001483</name>
</gene>
<dbReference type="SUPFAM" id="SSF48208">
    <property type="entry name" value="Six-hairpin glycosidases"/>
    <property type="match status" value="1"/>
</dbReference>
<dbReference type="Gene3D" id="1.50.10.10">
    <property type="match status" value="1"/>
</dbReference>
<sequence length="816" mass="91338">MKKTFLAILLLSQTLCSFAQKNLTLWYKQPARNWNEALPIGNGRIGAMIFGRPANELIQLNEQTLWSGKPVNTNPNPDAPKYLKEVREALFKEDYKKAEQLTHKLQGLYSEAYQPLGDLRLAQNLKGEVSNYYRDLNIANATASTRFKVGDTEFTREFFVSAPAQVMIIRLKASTKGALNFKASTAAQHPIQKAVFGTNQLVVRGKTPAHADPNYVGYNPKPVIYDDPTGCGGVRFDWRIKVKSTDGKVSTDTSGISISDASEAVLIISVGSSFNGFDKCPDSEGKDEKAIAEKYLQAALNQNVDVMKKAHIADYQRYFNRVSFTLNGNPTVDLPTDERLIKYANGGKDPALESLYFQFGRYLLISCSRPDGIPANLQGIWNNSVRPPWSSNFTTNINTEMNYWMVEMSNLSELHTPLLKWIGYMAKTGKETTKNFYNARGWTVHHNSDIWGLSNPVGDKGKGSPSWANWAMGGAWLSQHLWEHYAFTGDKNYLKNKAYPLMKEAAIFCEDWLVEDKDGYLVTAPSTSPENIFITEKGEKGSVSVASTMDMAIIWDLFTNTIEASEKLGIDEAFRKELIAKKAKLYPLHIGKKGNLQEWYKDWEDEDPQHRHVSHLFALHPSRQISPLRTPEFSNAAKKTLEIRGDDGTGWSKSWKINFWARLHDGNHAYKLVRDLLKLTGMEGTNYTNGGGTYPNLFCAHPPFQIDGNFGGTSGISEMVVQSHDGLVNILPAIPDDWQDGEIKGMKARGGFEIDITWKNKQVTQLVIRSSIGGNCIIKTPNSLKLVGNQSLKKAKLFDAYEFQTVKGGVYVLKSL</sequence>
<dbReference type="GO" id="GO:0004560">
    <property type="term" value="F:alpha-L-fucosidase activity"/>
    <property type="evidence" value="ECO:0007669"/>
    <property type="project" value="UniProtKB-EC"/>
</dbReference>
<evidence type="ECO:0000256" key="1">
    <source>
        <dbReference type="SAM" id="SignalP"/>
    </source>
</evidence>
<feature type="signal peptide" evidence="1">
    <location>
        <begin position="1"/>
        <end position="19"/>
    </location>
</feature>
<dbReference type="InterPro" id="IPR049053">
    <property type="entry name" value="AFCA-like_C"/>
</dbReference>
<dbReference type="Proteomes" id="UP000524404">
    <property type="component" value="Unassembled WGS sequence"/>
</dbReference>
<dbReference type="InterPro" id="IPR054363">
    <property type="entry name" value="GH95_cat"/>
</dbReference>
<dbReference type="AlphaFoldDB" id="A0A841ETP8"/>
<dbReference type="FunFam" id="1.50.10.10:FF:000028">
    <property type="entry name" value="Alpha-L-fucosidase 2"/>
    <property type="match status" value="1"/>
</dbReference>
<feature type="domain" description="Glycosyl hydrolase family 95 catalytic" evidence="4">
    <location>
        <begin position="305"/>
        <end position="719"/>
    </location>
</feature>